<evidence type="ECO:0000256" key="1">
    <source>
        <dbReference type="SAM" id="MobiDB-lite"/>
    </source>
</evidence>
<reference evidence="3" key="1">
    <citation type="journal article" date="2019" name="bioRxiv">
        <title>The Genome of the Zebra Mussel, Dreissena polymorpha: A Resource for Invasive Species Research.</title>
        <authorList>
            <person name="McCartney M.A."/>
            <person name="Auch B."/>
            <person name="Kono T."/>
            <person name="Mallez S."/>
            <person name="Zhang Y."/>
            <person name="Obille A."/>
            <person name="Becker A."/>
            <person name="Abrahante J.E."/>
            <person name="Garbe J."/>
            <person name="Badalamenti J.P."/>
            <person name="Herman A."/>
            <person name="Mangelson H."/>
            <person name="Liachko I."/>
            <person name="Sullivan S."/>
            <person name="Sone E.D."/>
            <person name="Koren S."/>
            <person name="Silverstein K.A.T."/>
            <person name="Beckman K.B."/>
            <person name="Gohl D.M."/>
        </authorList>
    </citation>
    <scope>NUCLEOTIDE SEQUENCE</scope>
    <source>
        <strain evidence="3">Duluth1</strain>
        <tissue evidence="3">Whole animal</tissue>
    </source>
</reference>
<evidence type="ECO:0000313" key="3">
    <source>
        <dbReference type="EMBL" id="KAH3801326.1"/>
    </source>
</evidence>
<accession>A0A9D4FQZ9</accession>
<feature type="transmembrane region" description="Helical" evidence="2">
    <location>
        <begin position="356"/>
        <end position="377"/>
    </location>
</feature>
<name>A0A9D4FQZ9_DREPO</name>
<reference evidence="3" key="2">
    <citation type="submission" date="2020-11" db="EMBL/GenBank/DDBJ databases">
        <authorList>
            <person name="McCartney M.A."/>
            <person name="Auch B."/>
            <person name="Kono T."/>
            <person name="Mallez S."/>
            <person name="Becker A."/>
            <person name="Gohl D.M."/>
            <person name="Silverstein K.A.T."/>
            <person name="Koren S."/>
            <person name="Bechman K.B."/>
            <person name="Herman A."/>
            <person name="Abrahante J.E."/>
            <person name="Garbe J."/>
        </authorList>
    </citation>
    <scope>NUCLEOTIDE SEQUENCE</scope>
    <source>
        <strain evidence="3">Duluth1</strain>
        <tissue evidence="3">Whole animal</tissue>
    </source>
</reference>
<keyword evidence="4" id="KW-1185">Reference proteome</keyword>
<dbReference type="AlphaFoldDB" id="A0A9D4FQZ9"/>
<keyword evidence="2" id="KW-0472">Membrane</keyword>
<feature type="compositionally biased region" description="Polar residues" evidence="1">
    <location>
        <begin position="23"/>
        <end position="35"/>
    </location>
</feature>
<dbReference type="Proteomes" id="UP000828390">
    <property type="component" value="Unassembled WGS sequence"/>
</dbReference>
<feature type="region of interest" description="Disordered" evidence="1">
    <location>
        <begin position="1"/>
        <end position="36"/>
    </location>
</feature>
<evidence type="ECO:0000256" key="2">
    <source>
        <dbReference type="SAM" id="Phobius"/>
    </source>
</evidence>
<feature type="compositionally biased region" description="Basic and acidic residues" evidence="1">
    <location>
        <begin position="1"/>
        <end position="22"/>
    </location>
</feature>
<feature type="non-terminal residue" evidence="3">
    <location>
        <position position="610"/>
    </location>
</feature>
<evidence type="ECO:0008006" key="5">
    <source>
        <dbReference type="Google" id="ProtNLM"/>
    </source>
</evidence>
<dbReference type="EMBL" id="JAIWYP010000007">
    <property type="protein sequence ID" value="KAH3801326.1"/>
    <property type="molecule type" value="Genomic_DNA"/>
</dbReference>
<feature type="region of interest" description="Disordered" evidence="1">
    <location>
        <begin position="318"/>
        <end position="338"/>
    </location>
</feature>
<gene>
    <name evidence="3" type="ORF">DPMN_154974</name>
</gene>
<evidence type="ECO:0000313" key="4">
    <source>
        <dbReference type="Proteomes" id="UP000828390"/>
    </source>
</evidence>
<proteinExistence type="predicted"/>
<keyword evidence="2" id="KW-0812">Transmembrane</keyword>
<feature type="compositionally biased region" description="Polar residues" evidence="1">
    <location>
        <begin position="324"/>
        <end position="334"/>
    </location>
</feature>
<sequence length="610" mass="68273">MASTENDSRPSDVTEHDVEHNQSCEPLQVQDGSTEPTHRLRRISRKNLCVVVISIILIVVVVVLAVALAVWSVKRRNDALALSSTQAKTWGHQDSSVDYFVNYDGVCPPPVICQLEIVGRTSRFEERHCEADPGILSNETKCLECGDTCITAESLIPWLGKHFPCNNAPHVYNHYITCCTIQSLVAKDICGGHGNYSCREDLRPPECNCLSGWNGTYCSHKNSETVDCKCLKNGKRIMQEFMHEPITVECNNETRPSNWRRCHIEIENDTCICAPLSEGFVTYGEDGPEMCNARHQDVHATNHNEDTALNESNASETLIDRNTPRGQNPIVQESQNERQTDHTRLSWLKCSGKKKLVIGIISLLFVVIVGLAIWLAFCKQSNKEEYELQAALKLEAEQFKKVDEQIDPDGICFPTRCDELVLDIPGTSQWLEEFYCRSPNATKVSEIRCNGTNLSAEYLRQNINTHIYCKDESASNFITCCKIMLVSSYPECSDAGNLVCRNGTSVPVCNCTTGRKGTQCEQPHTEKVQCKCIAGNEKFVGENAMDNCSNMYRPEYWTKCFHNFNNGTKCTCFRFSPDALRITPNGKTNTAAAATASLWLMTSVLGIQQV</sequence>
<protein>
    <recommendedName>
        <fullName evidence="5">EGF-like domain-containing protein</fullName>
    </recommendedName>
</protein>
<organism evidence="3 4">
    <name type="scientific">Dreissena polymorpha</name>
    <name type="common">Zebra mussel</name>
    <name type="synonym">Mytilus polymorpha</name>
    <dbReference type="NCBI Taxonomy" id="45954"/>
    <lineage>
        <taxon>Eukaryota</taxon>
        <taxon>Metazoa</taxon>
        <taxon>Spiralia</taxon>
        <taxon>Lophotrochozoa</taxon>
        <taxon>Mollusca</taxon>
        <taxon>Bivalvia</taxon>
        <taxon>Autobranchia</taxon>
        <taxon>Heteroconchia</taxon>
        <taxon>Euheterodonta</taxon>
        <taxon>Imparidentia</taxon>
        <taxon>Neoheterodontei</taxon>
        <taxon>Myida</taxon>
        <taxon>Dreissenoidea</taxon>
        <taxon>Dreissenidae</taxon>
        <taxon>Dreissena</taxon>
    </lineage>
</organism>
<feature type="transmembrane region" description="Helical" evidence="2">
    <location>
        <begin position="48"/>
        <end position="71"/>
    </location>
</feature>
<comment type="caution">
    <text evidence="3">The sequence shown here is derived from an EMBL/GenBank/DDBJ whole genome shotgun (WGS) entry which is preliminary data.</text>
</comment>
<keyword evidence="2" id="KW-1133">Transmembrane helix</keyword>